<protein>
    <recommendedName>
        <fullName evidence="5">DUF5067 domain-containing protein</fullName>
    </recommendedName>
</protein>
<keyword evidence="2" id="KW-0732">Signal</keyword>
<dbReference type="PROSITE" id="PS51257">
    <property type="entry name" value="PROKAR_LIPOPROTEIN"/>
    <property type="match status" value="1"/>
</dbReference>
<sequence length="213" mass="23272">MKLKHLAWLSAFFVLAGCSSDAETESEEASSSIVVSEESQTESSVATEESRGTGGNVASDDTVNNTESLDLYIPDVLKQDEGTEDYDQVIAIAEEYASSTEGAEEGLFTIFYTGYYLENTDGTLQGYFIGMNRTGQPLKDLQFVLDFAINDAKVWDNQLVYLEEAEFGQFPNEAAFPFFLQATPGMEETLKAAEPGNIQISISDIQEGITTGE</sequence>
<feature type="region of interest" description="Disordered" evidence="1">
    <location>
        <begin position="25"/>
        <end position="63"/>
    </location>
</feature>
<name>A0A6G7WJ06_9LACT</name>
<dbReference type="Proteomes" id="UP000501830">
    <property type="component" value="Chromosome"/>
</dbReference>
<reference evidence="3 4" key="1">
    <citation type="journal article" date="2017" name="Int. J. Syst. Evol. Microbiol.">
        <title>Jeotgalibaca porci sp. nov. and Jeotgalibaca arthritidis sp. nov., isolated from pigs, and emended description of the genus Jeotgalibaca.</title>
        <authorList>
            <person name="Zamora L."/>
            <person name="Perez-Sancho M."/>
            <person name="Dominguez L."/>
            <person name="Fernandez-Garayzabal J.F."/>
            <person name="Vela A.I."/>
        </authorList>
    </citation>
    <scope>NUCLEOTIDE SEQUENCE [LARGE SCALE GENOMIC DNA]</scope>
    <source>
        <strain evidence="3 4">CCUG 69148</strain>
    </source>
</reference>
<dbReference type="KEGG" id="jpo:G7058_09215"/>
<feature type="signal peptide" evidence="2">
    <location>
        <begin position="1"/>
        <end position="22"/>
    </location>
</feature>
<accession>A0A6G7WJ06</accession>
<evidence type="ECO:0000256" key="1">
    <source>
        <dbReference type="SAM" id="MobiDB-lite"/>
    </source>
</evidence>
<dbReference type="RefSeq" id="WP_166063263.1">
    <property type="nucleotide sequence ID" value="NZ_CP049889.1"/>
</dbReference>
<dbReference type="GeneID" id="94553462"/>
<feature type="chain" id="PRO_5038993439" description="DUF5067 domain-containing protein" evidence="2">
    <location>
        <begin position="23"/>
        <end position="213"/>
    </location>
</feature>
<evidence type="ECO:0000256" key="2">
    <source>
        <dbReference type="SAM" id="SignalP"/>
    </source>
</evidence>
<gene>
    <name evidence="3" type="ORF">G7058_09215</name>
</gene>
<evidence type="ECO:0000313" key="4">
    <source>
        <dbReference type="Proteomes" id="UP000501830"/>
    </source>
</evidence>
<evidence type="ECO:0000313" key="3">
    <source>
        <dbReference type="EMBL" id="QIK52199.1"/>
    </source>
</evidence>
<keyword evidence="4" id="KW-1185">Reference proteome</keyword>
<proteinExistence type="predicted"/>
<organism evidence="3 4">
    <name type="scientific">Jeotgalibaca porci</name>
    <dbReference type="NCBI Taxonomy" id="1868793"/>
    <lineage>
        <taxon>Bacteria</taxon>
        <taxon>Bacillati</taxon>
        <taxon>Bacillota</taxon>
        <taxon>Bacilli</taxon>
        <taxon>Lactobacillales</taxon>
        <taxon>Carnobacteriaceae</taxon>
        <taxon>Jeotgalibaca</taxon>
    </lineage>
</organism>
<evidence type="ECO:0008006" key="5">
    <source>
        <dbReference type="Google" id="ProtNLM"/>
    </source>
</evidence>
<dbReference type="AlphaFoldDB" id="A0A6G7WJ06"/>
<feature type="compositionally biased region" description="Low complexity" evidence="1">
    <location>
        <begin position="29"/>
        <end position="47"/>
    </location>
</feature>
<dbReference type="EMBL" id="CP049889">
    <property type="protein sequence ID" value="QIK52199.1"/>
    <property type="molecule type" value="Genomic_DNA"/>
</dbReference>